<evidence type="ECO:0000256" key="1">
    <source>
        <dbReference type="ARBA" id="ARBA00009865"/>
    </source>
</evidence>
<dbReference type="Proteomes" id="UP000094067">
    <property type="component" value="Unassembled WGS sequence"/>
</dbReference>
<comment type="caution">
    <text evidence="5">The sequence shown here is derived from an EMBL/GenBank/DDBJ whole genome shotgun (WGS) entry which is preliminary data.</text>
</comment>
<keyword evidence="3 4" id="KW-0326">Glycosidase</keyword>
<comment type="similarity">
    <text evidence="1 4">Belongs to the glycosyl hydrolase 43 family.</text>
</comment>
<dbReference type="GO" id="GO:0004553">
    <property type="term" value="F:hydrolase activity, hydrolyzing O-glycosyl compounds"/>
    <property type="evidence" value="ECO:0007669"/>
    <property type="project" value="InterPro"/>
</dbReference>
<accession>A0A1E3A1T5</accession>
<sequence length="343" mass="39292">MNIKAPEGMSSAERIAFYDCEENRKYYQYGTAGGWKKYGKNPVFGGDYGTCFDVSLLLEEGKEGMPVFKMWFSWRPKRAVGYTESTDGIHWENPCAVLEPLPGSSWEADEINRPAVIHHNGQYMMWYSGQMKPYLEDGRSVIGLAVSSDGIHWERRQEPVMVPDQAWELQAIMCPHVLFDEEDQLYKMWYAAGCNHEPDAIGYASSPDGIHWEKYEDNPVLSGDKAHLWEQHKVVAPCVIKEKGWFYMFYVGHLHEERAQVGLARSADGITGWEKHPDNPLICPTEGDWDSVAVYKPFVLRVGDKWMMWYNGAAYEEPVWVFEQIGLAELKDPDLFPQGAGRE</sequence>
<dbReference type="AlphaFoldDB" id="A0A1E3A1T5"/>
<dbReference type="GO" id="GO:0005975">
    <property type="term" value="P:carbohydrate metabolic process"/>
    <property type="evidence" value="ECO:0007669"/>
    <property type="project" value="InterPro"/>
</dbReference>
<dbReference type="PANTHER" id="PTHR35279:SF1">
    <property type="entry name" value="ARABINANASE_LEVANSUCRASE_INVERTASE"/>
    <property type="match status" value="1"/>
</dbReference>
<evidence type="ECO:0000313" key="6">
    <source>
        <dbReference type="Proteomes" id="UP000094067"/>
    </source>
</evidence>
<name>A0A1E3A1T5_9FIRM</name>
<dbReference type="InterPro" id="IPR023296">
    <property type="entry name" value="Glyco_hydro_beta-prop_sf"/>
</dbReference>
<proteinExistence type="inferred from homology"/>
<dbReference type="PATRIC" id="fig|1432052.4.peg.6242"/>
<evidence type="ECO:0000256" key="3">
    <source>
        <dbReference type="ARBA" id="ARBA00023295"/>
    </source>
</evidence>
<protein>
    <recommendedName>
        <fullName evidence="7">Glycosyl hydrolases family 43</fullName>
    </recommendedName>
</protein>
<evidence type="ECO:0008006" key="7">
    <source>
        <dbReference type="Google" id="ProtNLM"/>
    </source>
</evidence>
<organism evidence="5 6">
    <name type="scientific">Eisenbergiella tayi</name>
    <dbReference type="NCBI Taxonomy" id="1432052"/>
    <lineage>
        <taxon>Bacteria</taxon>
        <taxon>Bacillati</taxon>
        <taxon>Bacillota</taxon>
        <taxon>Clostridia</taxon>
        <taxon>Lachnospirales</taxon>
        <taxon>Lachnospiraceae</taxon>
        <taxon>Eisenbergiella</taxon>
    </lineage>
</organism>
<dbReference type="InterPro" id="IPR006710">
    <property type="entry name" value="Glyco_hydro_43"/>
</dbReference>
<keyword evidence="2 4" id="KW-0378">Hydrolase</keyword>
<dbReference type="Gene3D" id="2.115.10.20">
    <property type="entry name" value="Glycosyl hydrolase domain, family 43"/>
    <property type="match status" value="2"/>
</dbReference>
<evidence type="ECO:0000256" key="2">
    <source>
        <dbReference type="ARBA" id="ARBA00022801"/>
    </source>
</evidence>
<dbReference type="SUPFAM" id="SSF75005">
    <property type="entry name" value="Arabinanase/levansucrase/invertase"/>
    <property type="match status" value="1"/>
</dbReference>
<evidence type="ECO:0000313" key="5">
    <source>
        <dbReference type="EMBL" id="ODM02457.1"/>
    </source>
</evidence>
<dbReference type="PANTHER" id="PTHR35279">
    <property type="match status" value="1"/>
</dbReference>
<dbReference type="EMBL" id="MCGH01000004">
    <property type="protein sequence ID" value="ODM02457.1"/>
    <property type="molecule type" value="Genomic_DNA"/>
</dbReference>
<dbReference type="Pfam" id="PF04616">
    <property type="entry name" value="Glyco_hydro_43"/>
    <property type="match status" value="1"/>
</dbReference>
<gene>
    <name evidence="5" type="ORF">BEI61_05619</name>
</gene>
<dbReference type="RefSeq" id="WP_069154979.1">
    <property type="nucleotide sequence ID" value="NZ_MCGH01000004.1"/>
</dbReference>
<evidence type="ECO:0000256" key="4">
    <source>
        <dbReference type="RuleBase" id="RU361187"/>
    </source>
</evidence>
<reference evidence="5 6" key="1">
    <citation type="submission" date="2016-07" db="EMBL/GenBank/DDBJ databases">
        <title>Characterization of isolates of Eisenbergiella tayi derived from blood cultures, using whole genome sequencing.</title>
        <authorList>
            <person name="Burdz T."/>
            <person name="Wiebe D."/>
            <person name="Huynh C."/>
            <person name="Bernard K."/>
        </authorList>
    </citation>
    <scope>NUCLEOTIDE SEQUENCE [LARGE SCALE GENOMIC DNA]</scope>
    <source>
        <strain evidence="5 6">NML 110608</strain>
    </source>
</reference>